<feature type="transmembrane region" description="Helical" evidence="1">
    <location>
        <begin position="406"/>
        <end position="428"/>
    </location>
</feature>
<proteinExistence type="predicted"/>
<feature type="transmembrane region" description="Helical" evidence="1">
    <location>
        <begin position="603"/>
        <end position="623"/>
    </location>
</feature>
<keyword evidence="1" id="KW-1133">Transmembrane helix</keyword>
<name>A0A386AXY3_9CHLO</name>
<accession>A0A386AXY3</accession>
<evidence type="ECO:0000313" key="2">
    <source>
        <dbReference type="EMBL" id="AYC64303.1"/>
    </source>
</evidence>
<geneLocation type="chloroplast" evidence="2"/>
<reference evidence="2" key="2">
    <citation type="journal article" date="2019" name="Mol. Phylogenet. Evol.">
        <title>Reassessment of the classification of bryopsidales (chlorophyta) based on chloroplast phylogenomic analyses.</title>
        <authorList>
            <person name="Cremen M.C."/>
            <person name="Leliaert F."/>
            <person name="West J."/>
            <person name="Lam D.W."/>
            <person name="Shimada S."/>
            <person name="Lopez-Bautista J.M."/>
            <person name="Verbruggen H."/>
        </authorList>
    </citation>
    <scope>NUCLEOTIDE SEQUENCE</scope>
</reference>
<keyword evidence="2" id="KW-0934">Plastid</keyword>
<feature type="transmembrane region" description="Helical" evidence="1">
    <location>
        <begin position="359"/>
        <end position="377"/>
    </location>
</feature>
<sequence>MKPIKFNGSSGIQNLLTVQDNSRVCIREFPQPISKIRKLSGKSGWISTEEPKFEFDELILDYLPVARKDRLAEADDLNIFEDFTECQKELLSAQEEMQQKVLHQVDNETGLVIQNWETELNTIIETNENLTREDFMLERRRGQSAVMWDFKKQNQANFVSISQEQEFEFCLSLEDLENKQELSLDLEQSQLIKLHQIEVAQKLEAWSETHLDQCLEQLANRENSLEPVSRQNYLNHYLERNPDLNQYLEQQLNQSGLSGPLEVHVIRRNPDLNQSLEQLNQSNLSSPVNSIAGSIPEVQNSFPSRHISNNTNYTIKLPDGAGSGGFGNSGNFGGFGGNHNGGGGPNNGGWDNGNPVPSALFYGVLFALAIWVCNFSWKRFKRALLQLQKYLNHWISQNPKDPKRKIYALFLKTLISFIMLLASPEAFALTLQTLSGPRMRNFLRILRFLFRGAIVASLFLGGTPYLINWYQHLMNLIGPVLDKTIKIFAGPLNVSISVLFIEKVIKCIVASLGYGCVCVFIKNFKVSKNKILFKKLFNTLLQILLILGFSYSVYFVLTDYNYIRALATRVTAHNLVAPLVVSQLGRMSLVIGSLLFMRQFEFLPGAVLCFAVCLYGLGVYSLAFSASPNLFPK</sequence>
<keyword evidence="2" id="KW-0150">Chloroplast</keyword>
<organism evidence="2">
    <name type="scientific">Pseudochlorodesmis sp. HV01306a</name>
    <dbReference type="NCBI Taxonomy" id="2358488"/>
    <lineage>
        <taxon>Eukaryota</taxon>
        <taxon>Viridiplantae</taxon>
        <taxon>Chlorophyta</taxon>
        <taxon>core chlorophytes</taxon>
        <taxon>Ulvophyceae</taxon>
        <taxon>TCBD clade</taxon>
        <taxon>Bryopsidales</taxon>
        <taxon>Bryopsidineae</taxon>
        <taxon>Bryopsidaceae</taxon>
        <taxon>Pseudochlorodesmis</taxon>
    </lineage>
</organism>
<protein>
    <submittedName>
        <fullName evidence="2">Uncharacterized protein</fullName>
    </submittedName>
</protein>
<gene>
    <name evidence="2" type="primary">orf633</name>
</gene>
<keyword evidence="1" id="KW-0812">Transmembrane</keyword>
<keyword evidence="1" id="KW-0472">Membrane</keyword>
<reference evidence="2" key="1">
    <citation type="submission" date="2018-07" db="EMBL/GenBank/DDBJ databases">
        <authorList>
            <person name="Quirk P.G."/>
            <person name="Krulwich T.A."/>
        </authorList>
    </citation>
    <scope>NUCLEOTIDE SEQUENCE</scope>
</reference>
<feature type="transmembrane region" description="Helical" evidence="1">
    <location>
        <begin position="575"/>
        <end position="596"/>
    </location>
</feature>
<evidence type="ECO:0000256" key="1">
    <source>
        <dbReference type="SAM" id="Phobius"/>
    </source>
</evidence>
<dbReference type="EMBL" id="MH591094">
    <property type="protein sequence ID" value="AYC64303.1"/>
    <property type="molecule type" value="Genomic_DNA"/>
</dbReference>
<dbReference type="AlphaFoldDB" id="A0A386AXY3"/>
<feature type="transmembrane region" description="Helical" evidence="1">
    <location>
        <begin position="448"/>
        <end position="467"/>
    </location>
</feature>
<feature type="transmembrane region" description="Helical" evidence="1">
    <location>
        <begin position="536"/>
        <end position="555"/>
    </location>
</feature>